<organism evidence="2 3">
    <name type="scientific">Psychroflexus sediminis</name>
    <dbReference type="NCBI Taxonomy" id="470826"/>
    <lineage>
        <taxon>Bacteria</taxon>
        <taxon>Pseudomonadati</taxon>
        <taxon>Bacteroidota</taxon>
        <taxon>Flavobacteriia</taxon>
        <taxon>Flavobacteriales</taxon>
        <taxon>Flavobacteriaceae</taxon>
        <taxon>Psychroflexus</taxon>
    </lineage>
</organism>
<keyword evidence="1" id="KW-0472">Membrane</keyword>
<dbReference type="Proteomes" id="UP000199296">
    <property type="component" value="Unassembled WGS sequence"/>
</dbReference>
<keyword evidence="1" id="KW-1133">Transmembrane helix</keyword>
<dbReference type="RefSeq" id="WP_093368436.1">
    <property type="nucleotide sequence ID" value="NZ_FNCW01000010.1"/>
</dbReference>
<dbReference type="AlphaFoldDB" id="A0A1G7Y278"/>
<accession>A0A1G7Y278</accession>
<keyword evidence="1" id="KW-0812">Transmembrane</keyword>
<keyword evidence="3" id="KW-1185">Reference proteome</keyword>
<dbReference type="STRING" id="470826.SAMN04488027_11090"/>
<reference evidence="2 3" key="1">
    <citation type="submission" date="2016-10" db="EMBL/GenBank/DDBJ databases">
        <authorList>
            <person name="de Groot N.N."/>
        </authorList>
    </citation>
    <scope>NUCLEOTIDE SEQUENCE [LARGE SCALE GENOMIC DNA]</scope>
    <source>
        <strain evidence="2 3">DSM 19803</strain>
    </source>
</reference>
<dbReference type="EMBL" id="FNCW01000010">
    <property type="protein sequence ID" value="SDG90558.1"/>
    <property type="molecule type" value="Genomic_DNA"/>
</dbReference>
<name>A0A1G7Y278_9FLAO</name>
<sequence length="59" mass="7067">MQQSELPKPEGSHSESYKPGEFTEFLQENWIYLAFVIVIIYIVVMYSKILKERKKNKEE</sequence>
<gene>
    <name evidence="2" type="ORF">SAMN04488027_11090</name>
</gene>
<evidence type="ECO:0000313" key="2">
    <source>
        <dbReference type="EMBL" id="SDG90558.1"/>
    </source>
</evidence>
<evidence type="ECO:0000256" key="1">
    <source>
        <dbReference type="SAM" id="Phobius"/>
    </source>
</evidence>
<proteinExistence type="predicted"/>
<evidence type="ECO:0000313" key="3">
    <source>
        <dbReference type="Proteomes" id="UP000199296"/>
    </source>
</evidence>
<protein>
    <submittedName>
        <fullName evidence="2">Uncharacterized protein</fullName>
    </submittedName>
</protein>
<feature type="transmembrane region" description="Helical" evidence="1">
    <location>
        <begin position="30"/>
        <end position="47"/>
    </location>
</feature>